<reference evidence="2" key="1">
    <citation type="submission" date="2020-01" db="EMBL/GenBank/DDBJ databases">
        <authorList>
            <person name="Rat A."/>
        </authorList>
    </citation>
    <scope>NUCLEOTIDE SEQUENCE</scope>
    <source>
        <strain evidence="2">LMG 31228</strain>
    </source>
</reference>
<dbReference type="RefSeq" id="WP_211849344.1">
    <property type="nucleotide sequence ID" value="NZ_JAAEDL010000041.1"/>
</dbReference>
<gene>
    <name evidence="2" type="ORF">GXW74_25110</name>
</gene>
<evidence type="ECO:0000256" key="1">
    <source>
        <dbReference type="SAM" id="SignalP"/>
    </source>
</evidence>
<organism evidence="2 3">
    <name type="scientific">Neoroseomonas eburnea</name>
    <dbReference type="NCBI Taxonomy" id="1346889"/>
    <lineage>
        <taxon>Bacteria</taxon>
        <taxon>Pseudomonadati</taxon>
        <taxon>Pseudomonadota</taxon>
        <taxon>Alphaproteobacteria</taxon>
        <taxon>Acetobacterales</taxon>
        <taxon>Acetobacteraceae</taxon>
        <taxon>Neoroseomonas</taxon>
    </lineage>
</organism>
<dbReference type="Proteomes" id="UP001138709">
    <property type="component" value="Unassembled WGS sequence"/>
</dbReference>
<name>A0A9X9XJ95_9PROT</name>
<proteinExistence type="predicted"/>
<sequence>MTSHRLAVALIASVAAAPARAEVPATALDLIWVTPSAAGGATLDCARLLALEVPLDWLPGDAAAVMLSNGPEDETAAARLNAALLAEETAVLHVVFGRAGGIGNCAAAAPGPVAEVLGALEALKLQVNAGVVVAIGLGAAGSAALEAVEPGVTARHLGEDGPRLAAAIALDGERRAVFRAGLRPAVREGWAARVPYLCAALAPLAGPGGAEACVAELQGETPVASLRPRR</sequence>
<reference evidence="2" key="2">
    <citation type="journal article" date="2021" name="Syst. Appl. Microbiol.">
        <title>Roseomonas hellenica sp. nov., isolated from roots of wild-growing Alkanna tinctoria.</title>
        <authorList>
            <person name="Rat A."/>
            <person name="Naranjo H.D."/>
            <person name="Lebbe L."/>
            <person name="Cnockaert M."/>
            <person name="Krigas N."/>
            <person name="Grigoriadou K."/>
            <person name="Maloupa E."/>
            <person name="Willems A."/>
        </authorList>
    </citation>
    <scope>NUCLEOTIDE SEQUENCE</scope>
    <source>
        <strain evidence="2">LMG 31228</strain>
    </source>
</reference>
<keyword evidence="3" id="KW-1185">Reference proteome</keyword>
<evidence type="ECO:0008006" key="4">
    <source>
        <dbReference type="Google" id="ProtNLM"/>
    </source>
</evidence>
<comment type="caution">
    <text evidence="2">The sequence shown here is derived from an EMBL/GenBank/DDBJ whole genome shotgun (WGS) entry which is preliminary data.</text>
</comment>
<evidence type="ECO:0000313" key="3">
    <source>
        <dbReference type="Proteomes" id="UP001138709"/>
    </source>
</evidence>
<protein>
    <recommendedName>
        <fullName evidence="4">Alpha/beta hydrolase</fullName>
    </recommendedName>
</protein>
<keyword evidence="1" id="KW-0732">Signal</keyword>
<feature type="chain" id="PRO_5040779191" description="Alpha/beta hydrolase" evidence="1">
    <location>
        <begin position="22"/>
        <end position="230"/>
    </location>
</feature>
<dbReference type="AlphaFoldDB" id="A0A9X9XJ95"/>
<accession>A0A9X9XJ95</accession>
<feature type="signal peptide" evidence="1">
    <location>
        <begin position="1"/>
        <end position="21"/>
    </location>
</feature>
<dbReference type="EMBL" id="JAAEDL010000041">
    <property type="protein sequence ID" value="MBR0683781.1"/>
    <property type="molecule type" value="Genomic_DNA"/>
</dbReference>
<evidence type="ECO:0000313" key="2">
    <source>
        <dbReference type="EMBL" id="MBR0683781.1"/>
    </source>
</evidence>